<feature type="domain" description="MIP18 family-like" evidence="15">
    <location>
        <begin position="319"/>
        <end position="394"/>
    </location>
</feature>
<evidence type="ECO:0000256" key="11">
    <source>
        <dbReference type="ARBA" id="ARBA00023034"/>
    </source>
</evidence>
<evidence type="ECO:0000256" key="6">
    <source>
        <dbReference type="ARBA" id="ARBA00022692"/>
    </source>
</evidence>
<dbReference type="Gene3D" id="3.30.300.130">
    <property type="entry name" value="Fe-S cluster assembly (FSCA)"/>
    <property type="match status" value="1"/>
</dbReference>
<dbReference type="EMBL" id="PFMS01000095">
    <property type="protein sequence ID" value="PIZ15337.1"/>
    <property type="molecule type" value="Genomic_DNA"/>
</dbReference>
<comment type="caution">
    <text evidence="17">The sequence shown here is derived from an EMBL/GenBank/DDBJ whole genome shotgun (WGS) entry which is preliminary data.</text>
</comment>
<sequence length="397" mass="44098">MKVLITGGAGFIGSHLCEILVKKGWQVFCMDNFITGSPSNISHLQGNPNFLFIEHDVTKPIEINGGIDYILHFASPASPVDYLKFPIQTLKVGSLGTHNTLGLAKAKKAVFLLASTSEIYGDPLVHPQKEDYWGNVNSIGPRGVYDEAKRFAEALTMAYYRVYGINVKIARIFNTFGGRMRLNDGRVVPNFIYQALNNIPLTVYGDGTQTRSFCYIDDLVEGIYRLLMSDLNEPVNLGNPAEMSILEFAKLILKITGISSEITYLPLPKDDPRKRQPDISKAKQFLQWEPKIGIEDGLARTIAWFKMHMKPAGKGPLSRENVIESLRDVADPELGISIVDMGLIKDVEIIKQEKGDFVRVKMTLTTPHCPLMGYIVKSVKERIEGIPGVVGADVELV</sequence>
<evidence type="ECO:0000256" key="4">
    <source>
        <dbReference type="ARBA" id="ARBA00007505"/>
    </source>
</evidence>
<dbReference type="InterPro" id="IPR034904">
    <property type="entry name" value="FSCA_dom_sf"/>
</dbReference>
<keyword evidence="12" id="KW-0472">Membrane</keyword>
<dbReference type="Pfam" id="PF01883">
    <property type="entry name" value="FeS_assembly_P"/>
    <property type="match status" value="1"/>
</dbReference>
<dbReference type="InterPro" id="IPR002744">
    <property type="entry name" value="MIP18-like"/>
</dbReference>
<dbReference type="EC" id="4.1.1.35" evidence="5"/>
<name>A0A2H9PBU5_9BACT</name>
<comment type="cofactor">
    <cofactor evidence="1">
        <name>NAD(+)</name>
        <dbReference type="ChEBI" id="CHEBI:57540"/>
    </cofactor>
</comment>
<dbReference type="Gene3D" id="3.40.50.720">
    <property type="entry name" value="NAD(P)-binding Rossmann-like Domain"/>
    <property type="match status" value="1"/>
</dbReference>
<dbReference type="SUPFAM" id="SSF117916">
    <property type="entry name" value="Fe-S cluster assembly (FSCA) domain-like"/>
    <property type="match status" value="1"/>
</dbReference>
<comment type="pathway">
    <text evidence="3">Nucleotide-sugar biosynthesis; UDP-alpha-D-xylose biosynthesis; UDP-alpha-D-xylose from UDP-alpha-D-glucuronate: step 1/1.</text>
</comment>
<evidence type="ECO:0000256" key="3">
    <source>
        <dbReference type="ARBA" id="ARBA00005100"/>
    </source>
</evidence>
<accession>A0A2H9PBU5</accession>
<dbReference type="GO" id="GO:0048040">
    <property type="term" value="F:UDP-glucuronate decarboxylase activity"/>
    <property type="evidence" value="ECO:0007669"/>
    <property type="project" value="UniProtKB-EC"/>
</dbReference>
<dbReference type="InterPro" id="IPR016040">
    <property type="entry name" value="NAD(P)-bd_dom"/>
</dbReference>
<evidence type="ECO:0000313" key="18">
    <source>
        <dbReference type="Proteomes" id="UP000234145"/>
    </source>
</evidence>
<evidence type="ECO:0000256" key="1">
    <source>
        <dbReference type="ARBA" id="ARBA00001911"/>
    </source>
</evidence>
<keyword evidence="8" id="KW-0735">Signal-anchor</keyword>
<dbReference type="UniPathway" id="UPA00796">
    <property type="reaction ID" value="UER00771"/>
</dbReference>
<keyword evidence="6" id="KW-0812">Transmembrane</keyword>
<evidence type="ECO:0000259" key="15">
    <source>
        <dbReference type="Pfam" id="PF01883"/>
    </source>
</evidence>
<organism evidence="17 18">
    <name type="scientific">Candidatus Desantisbacteria bacterium CG_4_10_14_0_8_um_filter_39_17</name>
    <dbReference type="NCBI Taxonomy" id="1974542"/>
    <lineage>
        <taxon>Bacteria</taxon>
        <taxon>Candidatus Desantisiibacteriota</taxon>
    </lineage>
</organism>
<comment type="subcellular location">
    <subcellularLocation>
        <location evidence="2">Golgi apparatus</location>
        <location evidence="2">Golgi stack membrane</location>
        <topology evidence="2">Single-pass type II membrane protein</topology>
    </subcellularLocation>
</comment>
<evidence type="ECO:0000256" key="2">
    <source>
        <dbReference type="ARBA" id="ARBA00004447"/>
    </source>
</evidence>
<evidence type="ECO:0000256" key="8">
    <source>
        <dbReference type="ARBA" id="ARBA00022968"/>
    </source>
</evidence>
<evidence type="ECO:0000256" key="5">
    <source>
        <dbReference type="ARBA" id="ARBA00012290"/>
    </source>
</evidence>
<dbReference type="InterPro" id="IPR044516">
    <property type="entry name" value="UXS-like"/>
</dbReference>
<evidence type="ECO:0000256" key="12">
    <source>
        <dbReference type="ARBA" id="ARBA00023136"/>
    </source>
</evidence>
<evidence type="ECO:0000256" key="9">
    <source>
        <dbReference type="ARBA" id="ARBA00022989"/>
    </source>
</evidence>
<dbReference type="GO" id="GO:0005737">
    <property type="term" value="C:cytoplasm"/>
    <property type="evidence" value="ECO:0007669"/>
    <property type="project" value="TreeGrafter"/>
</dbReference>
<evidence type="ECO:0000256" key="14">
    <source>
        <dbReference type="ARBA" id="ARBA00023239"/>
    </source>
</evidence>
<evidence type="ECO:0000256" key="10">
    <source>
        <dbReference type="ARBA" id="ARBA00023027"/>
    </source>
</evidence>
<evidence type="ECO:0000256" key="13">
    <source>
        <dbReference type="ARBA" id="ARBA00023180"/>
    </source>
</evidence>
<dbReference type="InterPro" id="IPR036291">
    <property type="entry name" value="NAD(P)-bd_dom_sf"/>
</dbReference>
<comment type="similarity">
    <text evidence="4">Belongs to the NAD(P)-dependent epimerase/dehydratase family. UDP-glucuronic acid decarboxylase subfamily.</text>
</comment>
<keyword evidence="11" id="KW-0333">Golgi apparatus</keyword>
<evidence type="ECO:0000256" key="7">
    <source>
        <dbReference type="ARBA" id="ARBA00022793"/>
    </source>
</evidence>
<keyword evidence="9" id="KW-1133">Transmembrane helix</keyword>
<dbReference type="SUPFAM" id="SSF51735">
    <property type="entry name" value="NAD(P)-binding Rossmann-fold domains"/>
    <property type="match status" value="1"/>
</dbReference>
<dbReference type="Proteomes" id="UP000234145">
    <property type="component" value="Unassembled WGS sequence"/>
</dbReference>
<keyword evidence="13" id="KW-0325">Glycoprotein</keyword>
<feature type="domain" description="NAD(P)-binding" evidence="16">
    <location>
        <begin position="4"/>
        <end position="300"/>
    </location>
</feature>
<dbReference type="FunFam" id="3.40.50.720:FF:000065">
    <property type="entry name" value="UDP-glucuronic acid decarboxylase 1"/>
    <property type="match status" value="1"/>
</dbReference>
<dbReference type="GO" id="GO:0033320">
    <property type="term" value="P:UDP-D-xylose biosynthetic process"/>
    <property type="evidence" value="ECO:0007669"/>
    <property type="project" value="UniProtKB-UniPathway"/>
</dbReference>
<protein>
    <recommendedName>
        <fullName evidence="5">UDP-glucuronate decarboxylase</fullName>
        <ecNumber evidence="5">4.1.1.35</ecNumber>
    </recommendedName>
</protein>
<keyword evidence="10" id="KW-0520">NAD</keyword>
<proteinExistence type="inferred from homology"/>
<evidence type="ECO:0000313" key="17">
    <source>
        <dbReference type="EMBL" id="PIZ15337.1"/>
    </source>
</evidence>
<evidence type="ECO:0000259" key="16">
    <source>
        <dbReference type="Pfam" id="PF16363"/>
    </source>
</evidence>
<gene>
    <name evidence="17" type="ORF">COY51_05530</name>
</gene>
<dbReference type="AlphaFoldDB" id="A0A2H9PBU5"/>
<dbReference type="CDD" id="cd05230">
    <property type="entry name" value="UGD_SDR_e"/>
    <property type="match status" value="1"/>
</dbReference>
<keyword evidence="7" id="KW-0210">Decarboxylase</keyword>
<dbReference type="PANTHER" id="PTHR43078">
    <property type="entry name" value="UDP-GLUCURONIC ACID DECARBOXYLASE-RELATED"/>
    <property type="match status" value="1"/>
</dbReference>
<dbReference type="GO" id="GO:0042732">
    <property type="term" value="P:D-xylose metabolic process"/>
    <property type="evidence" value="ECO:0007669"/>
    <property type="project" value="InterPro"/>
</dbReference>
<reference evidence="18" key="1">
    <citation type="submission" date="2017-09" db="EMBL/GenBank/DDBJ databases">
        <title>Depth-based differentiation of microbial function through sediment-hosted aquifers and enrichment of novel symbionts in the deep terrestrial subsurface.</title>
        <authorList>
            <person name="Probst A.J."/>
            <person name="Ladd B."/>
            <person name="Jarett J.K."/>
            <person name="Geller-Mcgrath D.E."/>
            <person name="Sieber C.M.K."/>
            <person name="Emerson J.B."/>
            <person name="Anantharaman K."/>
            <person name="Thomas B.C."/>
            <person name="Malmstrom R."/>
            <person name="Stieglmeier M."/>
            <person name="Klingl A."/>
            <person name="Woyke T."/>
            <person name="Ryan C.M."/>
            <person name="Banfield J.F."/>
        </authorList>
    </citation>
    <scope>NUCLEOTIDE SEQUENCE [LARGE SCALE GENOMIC DNA]</scope>
</reference>
<dbReference type="GO" id="GO:0070403">
    <property type="term" value="F:NAD+ binding"/>
    <property type="evidence" value="ECO:0007669"/>
    <property type="project" value="InterPro"/>
</dbReference>
<dbReference type="Pfam" id="PF16363">
    <property type="entry name" value="GDP_Man_Dehyd"/>
    <property type="match status" value="1"/>
</dbReference>
<dbReference type="PANTHER" id="PTHR43078:SF6">
    <property type="entry name" value="UDP-GLUCURONIC ACID DECARBOXYLASE 1"/>
    <property type="match status" value="1"/>
</dbReference>
<keyword evidence="14" id="KW-0456">Lyase</keyword>